<organism evidence="8 9">
    <name type="scientific">Rhodococcus olei</name>
    <dbReference type="NCBI Taxonomy" id="2161675"/>
    <lineage>
        <taxon>Bacteria</taxon>
        <taxon>Bacillati</taxon>
        <taxon>Actinomycetota</taxon>
        <taxon>Actinomycetes</taxon>
        <taxon>Mycobacteriales</taxon>
        <taxon>Nocardiaceae</taxon>
        <taxon>Rhodococcus</taxon>
    </lineage>
</organism>
<dbReference type="SUPFAM" id="SSF50129">
    <property type="entry name" value="GroES-like"/>
    <property type="match status" value="1"/>
</dbReference>
<dbReference type="InterPro" id="IPR002328">
    <property type="entry name" value="ADH_Zn_CS"/>
</dbReference>
<dbReference type="Gene3D" id="3.40.50.720">
    <property type="entry name" value="NAD(P)-binding Rossmann-like Domain"/>
    <property type="match status" value="1"/>
</dbReference>
<accession>A0ABP8PSY1</accession>
<comment type="similarity">
    <text evidence="1 6">Belongs to the zinc-containing alcohol dehydrogenase family.</text>
</comment>
<keyword evidence="5" id="KW-0520">NAD</keyword>
<dbReference type="PANTHER" id="PTHR43880:SF12">
    <property type="entry name" value="ALCOHOL DEHYDROGENASE CLASS-3"/>
    <property type="match status" value="1"/>
</dbReference>
<dbReference type="Gene3D" id="3.90.180.10">
    <property type="entry name" value="Medium-chain alcohol dehydrogenases, catalytic domain"/>
    <property type="match status" value="1"/>
</dbReference>
<evidence type="ECO:0000313" key="9">
    <source>
        <dbReference type="Proteomes" id="UP001501183"/>
    </source>
</evidence>
<dbReference type="InterPro" id="IPR011032">
    <property type="entry name" value="GroES-like_sf"/>
</dbReference>
<proteinExistence type="inferred from homology"/>
<sequence>MTKAALMRAFHEPLSVEEVTLPHAGPGEVKVRLLASGICHSDLSVQSGVLLSSAQRDGLATKFPMVLGHEGAGVITEVGAGVTSLREGDHVITLPIGQCGDCVYCSKSQPFLCDSGQSIMRHAAMPDGSTRFATESGESVWQMSGIGTLAEELIVTPTSLVKIAPGVNMASASLVGCAILTGSGSALNTADIKQGDTVVVVGCGPVGQSIIQGARIAGAERIIAVDLLPSKLALATKVGATDEVLAGPDRDVVDEVRKLTNGHGVDVAFEAIGLQVTTDQAIKMTAKGGQIIIVGMAPRDVMVSMPSLSGVLRGAKTIRGSYFGWSDAQKDVARLLEYYKEGVFHIDEIISSVVKIDQVNDGFSSLKEGKETCVVVDLS</sequence>
<dbReference type="PROSITE" id="PS00059">
    <property type="entry name" value="ADH_ZINC"/>
    <property type="match status" value="1"/>
</dbReference>
<evidence type="ECO:0000256" key="6">
    <source>
        <dbReference type="RuleBase" id="RU361277"/>
    </source>
</evidence>
<dbReference type="InterPro" id="IPR013149">
    <property type="entry name" value="ADH-like_C"/>
</dbReference>
<keyword evidence="9" id="KW-1185">Reference proteome</keyword>
<reference evidence="9" key="1">
    <citation type="journal article" date="2019" name="Int. J. Syst. Evol. Microbiol.">
        <title>The Global Catalogue of Microorganisms (GCM) 10K type strain sequencing project: providing services to taxonomists for standard genome sequencing and annotation.</title>
        <authorList>
            <consortium name="The Broad Institute Genomics Platform"/>
            <consortium name="The Broad Institute Genome Sequencing Center for Infectious Disease"/>
            <person name="Wu L."/>
            <person name="Ma J."/>
        </authorList>
    </citation>
    <scope>NUCLEOTIDE SEQUENCE [LARGE SCALE GENOMIC DNA]</scope>
    <source>
        <strain evidence="9">JCM 32206</strain>
    </source>
</reference>
<gene>
    <name evidence="8" type="ORF">GCM10023094_56500</name>
</gene>
<dbReference type="SUPFAM" id="SSF51735">
    <property type="entry name" value="NAD(P)-binding Rossmann-fold domains"/>
    <property type="match status" value="1"/>
</dbReference>
<dbReference type="Proteomes" id="UP001501183">
    <property type="component" value="Unassembled WGS sequence"/>
</dbReference>
<keyword evidence="4" id="KW-0560">Oxidoreductase</keyword>
<protein>
    <submittedName>
        <fullName evidence="8">Zn-dependent alcohol dehydrogenase</fullName>
    </submittedName>
</protein>
<keyword evidence="2 6" id="KW-0479">Metal-binding</keyword>
<name>A0ABP8PSY1_9NOCA</name>
<evidence type="ECO:0000256" key="5">
    <source>
        <dbReference type="ARBA" id="ARBA00023027"/>
    </source>
</evidence>
<evidence type="ECO:0000256" key="2">
    <source>
        <dbReference type="ARBA" id="ARBA00022723"/>
    </source>
</evidence>
<comment type="cofactor">
    <cofactor evidence="6">
        <name>Zn(2+)</name>
        <dbReference type="ChEBI" id="CHEBI:29105"/>
    </cofactor>
</comment>
<evidence type="ECO:0000256" key="4">
    <source>
        <dbReference type="ARBA" id="ARBA00023002"/>
    </source>
</evidence>
<dbReference type="InterPro" id="IPR020843">
    <property type="entry name" value="ER"/>
</dbReference>
<comment type="caution">
    <text evidence="8">The sequence shown here is derived from an EMBL/GenBank/DDBJ whole genome shotgun (WGS) entry which is preliminary data.</text>
</comment>
<dbReference type="PANTHER" id="PTHR43880">
    <property type="entry name" value="ALCOHOL DEHYDROGENASE"/>
    <property type="match status" value="1"/>
</dbReference>
<evidence type="ECO:0000256" key="1">
    <source>
        <dbReference type="ARBA" id="ARBA00008072"/>
    </source>
</evidence>
<dbReference type="Pfam" id="PF08240">
    <property type="entry name" value="ADH_N"/>
    <property type="match status" value="1"/>
</dbReference>
<evidence type="ECO:0000256" key="3">
    <source>
        <dbReference type="ARBA" id="ARBA00022833"/>
    </source>
</evidence>
<feature type="domain" description="Enoyl reductase (ER)" evidence="7">
    <location>
        <begin position="9"/>
        <end position="375"/>
    </location>
</feature>
<evidence type="ECO:0000313" key="8">
    <source>
        <dbReference type="EMBL" id="GAA4491771.1"/>
    </source>
</evidence>
<dbReference type="SMART" id="SM00829">
    <property type="entry name" value="PKS_ER"/>
    <property type="match status" value="1"/>
</dbReference>
<dbReference type="Pfam" id="PF00107">
    <property type="entry name" value="ADH_zinc_N"/>
    <property type="match status" value="1"/>
</dbReference>
<dbReference type="EMBL" id="BAABFB010000097">
    <property type="protein sequence ID" value="GAA4491771.1"/>
    <property type="molecule type" value="Genomic_DNA"/>
</dbReference>
<dbReference type="InterPro" id="IPR013154">
    <property type="entry name" value="ADH-like_N"/>
</dbReference>
<evidence type="ECO:0000259" key="7">
    <source>
        <dbReference type="SMART" id="SM00829"/>
    </source>
</evidence>
<dbReference type="RefSeq" id="WP_345353601.1">
    <property type="nucleotide sequence ID" value="NZ_BAABFB010000097.1"/>
</dbReference>
<dbReference type="InterPro" id="IPR036291">
    <property type="entry name" value="NAD(P)-bd_dom_sf"/>
</dbReference>
<keyword evidence="3 6" id="KW-0862">Zinc</keyword>